<dbReference type="Proteomes" id="UP001139157">
    <property type="component" value="Unassembled WGS sequence"/>
</dbReference>
<dbReference type="InterPro" id="IPR000160">
    <property type="entry name" value="GGDEF_dom"/>
</dbReference>
<gene>
    <name evidence="3" type="ORF">NDR86_14085</name>
</gene>
<dbReference type="InterPro" id="IPR029787">
    <property type="entry name" value="Nucleotide_cyclase"/>
</dbReference>
<feature type="transmembrane region" description="Helical" evidence="1">
    <location>
        <begin position="30"/>
        <end position="54"/>
    </location>
</feature>
<organism evidence="3 4">
    <name type="scientific">Nocardia pulmonis</name>
    <dbReference type="NCBI Taxonomy" id="2951408"/>
    <lineage>
        <taxon>Bacteria</taxon>
        <taxon>Bacillati</taxon>
        <taxon>Actinomycetota</taxon>
        <taxon>Actinomycetes</taxon>
        <taxon>Mycobacteriales</taxon>
        <taxon>Nocardiaceae</taxon>
        <taxon>Nocardia</taxon>
    </lineage>
</organism>
<feature type="domain" description="GGDEF" evidence="2">
    <location>
        <begin position="223"/>
        <end position="355"/>
    </location>
</feature>
<name>A0A9X2E5P8_9NOCA</name>
<keyword evidence="1" id="KW-1133">Transmembrane helix</keyword>
<dbReference type="SUPFAM" id="SSF55073">
    <property type="entry name" value="Nucleotide cyclase"/>
    <property type="match status" value="1"/>
</dbReference>
<dbReference type="PANTHER" id="PTHR45138">
    <property type="entry name" value="REGULATORY COMPONENTS OF SENSORY TRANSDUCTION SYSTEM"/>
    <property type="match status" value="1"/>
</dbReference>
<dbReference type="EMBL" id="JAMRXG010000005">
    <property type="protein sequence ID" value="MCM6774602.1"/>
    <property type="molecule type" value="Genomic_DNA"/>
</dbReference>
<reference evidence="3" key="1">
    <citation type="submission" date="2022-06" db="EMBL/GenBank/DDBJ databases">
        <title>Novel species in genus nocardia.</title>
        <authorList>
            <person name="Li F."/>
        </authorList>
    </citation>
    <scope>NUCLEOTIDE SEQUENCE</scope>
    <source>
        <strain evidence="3">CDC141</strain>
    </source>
</reference>
<protein>
    <submittedName>
        <fullName evidence="3">GGDEF domain-containing protein</fullName>
    </submittedName>
</protein>
<feature type="transmembrane region" description="Helical" evidence="1">
    <location>
        <begin position="165"/>
        <end position="191"/>
    </location>
</feature>
<feature type="transmembrane region" description="Helical" evidence="1">
    <location>
        <begin position="141"/>
        <end position="159"/>
    </location>
</feature>
<dbReference type="InterPro" id="IPR050469">
    <property type="entry name" value="Diguanylate_Cyclase"/>
</dbReference>
<evidence type="ECO:0000256" key="1">
    <source>
        <dbReference type="SAM" id="Phobius"/>
    </source>
</evidence>
<comment type="caution">
    <text evidence="3">The sequence shown here is derived from an EMBL/GenBank/DDBJ whole genome shotgun (WGS) entry which is preliminary data.</text>
</comment>
<dbReference type="CDD" id="cd01949">
    <property type="entry name" value="GGDEF"/>
    <property type="match status" value="1"/>
</dbReference>
<keyword evidence="1" id="KW-0472">Membrane</keyword>
<feature type="transmembrane region" description="Helical" evidence="1">
    <location>
        <begin position="66"/>
        <end position="85"/>
    </location>
</feature>
<dbReference type="PROSITE" id="PS50887">
    <property type="entry name" value="GGDEF"/>
    <property type="match status" value="1"/>
</dbReference>
<evidence type="ECO:0000259" key="2">
    <source>
        <dbReference type="PROSITE" id="PS50887"/>
    </source>
</evidence>
<dbReference type="AlphaFoldDB" id="A0A9X2E5P8"/>
<dbReference type="PANTHER" id="PTHR45138:SF9">
    <property type="entry name" value="DIGUANYLATE CYCLASE DGCM-RELATED"/>
    <property type="match status" value="1"/>
</dbReference>
<dbReference type="Gene3D" id="3.30.70.270">
    <property type="match status" value="1"/>
</dbReference>
<keyword evidence="1" id="KW-0812">Transmembrane</keyword>
<feature type="transmembrane region" description="Helical" evidence="1">
    <location>
        <begin position="94"/>
        <end position="112"/>
    </location>
</feature>
<dbReference type="GO" id="GO:0052621">
    <property type="term" value="F:diguanylate cyclase activity"/>
    <property type="evidence" value="ECO:0007669"/>
    <property type="project" value="TreeGrafter"/>
</dbReference>
<evidence type="ECO:0000313" key="4">
    <source>
        <dbReference type="Proteomes" id="UP001139157"/>
    </source>
</evidence>
<dbReference type="NCBIfam" id="TIGR00254">
    <property type="entry name" value="GGDEF"/>
    <property type="match status" value="1"/>
</dbReference>
<evidence type="ECO:0000313" key="3">
    <source>
        <dbReference type="EMBL" id="MCM6774602.1"/>
    </source>
</evidence>
<dbReference type="Pfam" id="PF00990">
    <property type="entry name" value="GGDEF"/>
    <property type="match status" value="1"/>
</dbReference>
<sequence length="361" mass="38333">MSGVLRLLRQWWREGVDYDWMSQAIASHSLLGAAKFAVGSGGVLTLIVNSAALSAPSGPQYHVSPVVVWLLSATALAWLVRWWVFPWPTAGESLALFAACDVIVTAVCMLNPSPVGRTFGLVLLAITGMHLCVFHTPKVVAAHTIWSLATVAAVSAPLVRAGDTAAAAVVVATMAAAIAVPPALQFGYWLFRRDMLSDPLTALLSRRGLEYQASVTFERAEPDPICVMVIDLDRFKSVNDTLGHPAGDQVLIHTAERLRATAPRDSIVARIGGEEFAVVARLPPASAVETADRLRRAIAEPIAEPMAAVSITASIGMAAAVSGPPATLDDLIHRADRAMYRAKQRGGDSVVVANDFSIQSS</sequence>
<dbReference type="SMART" id="SM00267">
    <property type="entry name" value="GGDEF"/>
    <property type="match status" value="1"/>
</dbReference>
<proteinExistence type="predicted"/>
<dbReference type="InterPro" id="IPR043128">
    <property type="entry name" value="Rev_trsase/Diguanyl_cyclase"/>
</dbReference>
<keyword evidence="4" id="KW-1185">Reference proteome</keyword>
<dbReference type="RefSeq" id="WP_251912360.1">
    <property type="nucleotide sequence ID" value="NZ_JAMRXG010000005.1"/>
</dbReference>
<accession>A0A9X2E5P8</accession>